<sequence length="113" mass="13316">MKFSHKIVTEIPLEKLWNEKYEIGSQRIRILNKKDIQSIIKVQPIVFAIADVGRKIEWIDLAECFNVWKKVKSQIVENSNCIQLEDFPENIAYIASEWIDERGATLILLEKYH</sequence>
<dbReference type="EMBL" id="CP044016">
    <property type="protein sequence ID" value="QES87374.1"/>
    <property type="molecule type" value="Genomic_DNA"/>
</dbReference>
<dbReference type="AlphaFoldDB" id="A0A5P2FV71"/>
<protein>
    <submittedName>
        <fullName evidence="1">Uncharacterized protein</fullName>
    </submittedName>
</protein>
<accession>A0A5P2FV71</accession>
<dbReference type="OrthoDB" id="8419673at2"/>
<gene>
    <name evidence="1" type="ORF">E0W69_001430</name>
</gene>
<dbReference type="KEGG" id="arac:E0W69_001430"/>
<proteinExistence type="predicted"/>
<evidence type="ECO:0000313" key="1">
    <source>
        <dbReference type="EMBL" id="QES87374.1"/>
    </source>
</evidence>
<evidence type="ECO:0000313" key="2">
    <source>
        <dbReference type="Proteomes" id="UP000292424"/>
    </source>
</evidence>
<dbReference type="Proteomes" id="UP000292424">
    <property type="component" value="Chromosome"/>
</dbReference>
<reference evidence="1 2" key="1">
    <citation type="submission" date="2019-09" db="EMBL/GenBank/DDBJ databases">
        <title>Complete genome sequence of Arachidicoccus sp. B3-10 isolated from apple orchard soil.</title>
        <authorList>
            <person name="Kim H.S."/>
            <person name="Han K.-I."/>
            <person name="Suh M.K."/>
            <person name="Lee K.C."/>
            <person name="Eom M.K."/>
            <person name="Kim J.-S."/>
            <person name="Kang S.W."/>
            <person name="Sin Y."/>
            <person name="Lee J.-S."/>
        </authorList>
    </citation>
    <scope>NUCLEOTIDE SEQUENCE [LARGE SCALE GENOMIC DNA]</scope>
    <source>
        <strain evidence="1 2">B3-10</strain>
    </source>
</reference>
<dbReference type="RefSeq" id="WP_131328251.1">
    <property type="nucleotide sequence ID" value="NZ_CP044016.1"/>
</dbReference>
<name>A0A5P2FV71_9BACT</name>
<organism evidence="1 2">
    <name type="scientific">Rhizosphaericola mali</name>
    <dbReference type="NCBI Taxonomy" id="2545455"/>
    <lineage>
        <taxon>Bacteria</taxon>
        <taxon>Pseudomonadati</taxon>
        <taxon>Bacteroidota</taxon>
        <taxon>Chitinophagia</taxon>
        <taxon>Chitinophagales</taxon>
        <taxon>Chitinophagaceae</taxon>
        <taxon>Rhizosphaericola</taxon>
    </lineage>
</organism>
<keyword evidence="2" id="KW-1185">Reference proteome</keyword>